<dbReference type="SUPFAM" id="SSF55874">
    <property type="entry name" value="ATPase domain of HSP90 chaperone/DNA topoisomerase II/histidine kinase"/>
    <property type="match status" value="1"/>
</dbReference>
<dbReference type="EMBL" id="JAMTCG010000002">
    <property type="protein sequence ID" value="MCP2159663.1"/>
    <property type="molecule type" value="Genomic_DNA"/>
</dbReference>
<protein>
    <recommendedName>
        <fullName evidence="2">histidine kinase</fullName>
        <ecNumber evidence="2">2.7.13.3</ecNumber>
    </recommendedName>
</protein>
<dbReference type="NCBIfam" id="NF047322">
    <property type="entry name" value="HK_morpho_MacS"/>
    <property type="match status" value="1"/>
</dbReference>
<dbReference type="PANTHER" id="PTHR24421">
    <property type="entry name" value="NITRATE/NITRITE SENSOR PROTEIN NARX-RELATED"/>
    <property type="match status" value="1"/>
</dbReference>
<evidence type="ECO:0000256" key="1">
    <source>
        <dbReference type="ARBA" id="ARBA00000085"/>
    </source>
</evidence>
<evidence type="ECO:0000313" key="9">
    <source>
        <dbReference type="EMBL" id="MCP2159663.1"/>
    </source>
</evidence>
<dbReference type="Gene3D" id="3.30.565.10">
    <property type="entry name" value="Histidine kinase-like ATPase, C-terminal domain"/>
    <property type="match status" value="1"/>
</dbReference>
<dbReference type="Pfam" id="PF19354">
    <property type="entry name" value="DUF5931"/>
    <property type="match status" value="1"/>
</dbReference>
<feature type="transmembrane region" description="Helical" evidence="6">
    <location>
        <begin position="157"/>
        <end position="176"/>
    </location>
</feature>
<dbReference type="Proteomes" id="UP001205740">
    <property type="component" value="Unassembled WGS sequence"/>
</dbReference>
<evidence type="ECO:0000256" key="3">
    <source>
        <dbReference type="ARBA" id="ARBA00022679"/>
    </source>
</evidence>
<sequence length="390" mass="40100">MTAAGAAATARDDAAVAELWRAAQVFRALTVLYAVGFVVAVHDDLDHPAGGVVVGGIVVLWSVVCGWALTRGPGRTVGWVVADLVVVCLLMLSTVALASDDWRADHQSIPTTLWAANAVISVGIQLGAVRGGAAAIAVITCSTVAKGFVVVDLARNAAVVILLALGVVIGLGASALRRASARLEEATRLAAATAERDRLSRQVHDGVLQVLALIARRGREIGGATGDLADLAADQERVLRELLGQGTARPAAAHLDLADALRARADDRVTVSAPAEPVIGDADRVTEVLAAVDNALDNARRHGAGPDGIAPRVFVLLEDLGGKVVVSVRDDGVGIAPGRLREATAEGRLGIGQAIVGRIESLGGTARLESAPGEGTDWELTVPWDGGARR</sequence>
<keyword evidence="4 9" id="KW-0418">Kinase</keyword>
<evidence type="ECO:0000256" key="5">
    <source>
        <dbReference type="ARBA" id="ARBA00023012"/>
    </source>
</evidence>
<reference evidence="9 10" key="1">
    <citation type="submission" date="2022-06" db="EMBL/GenBank/DDBJ databases">
        <title>Genomic Encyclopedia of Archaeal and Bacterial Type Strains, Phase II (KMG-II): from individual species to whole genera.</title>
        <authorList>
            <person name="Goeker M."/>
        </authorList>
    </citation>
    <scope>NUCLEOTIDE SEQUENCE [LARGE SCALE GENOMIC DNA]</scope>
    <source>
        <strain evidence="9 10">DSM 45037</strain>
    </source>
</reference>
<dbReference type="PANTHER" id="PTHR24421:SF61">
    <property type="entry name" value="OXYGEN SENSOR HISTIDINE KINASE NREB"/>
    <property type="match status" value="1"/>
</dbReference>
<evidence type="ECO:0000256" key="2">
    <source>
        <dbReference type="ARBA" id="ARBA00012438"/>
    </source>
</evidence>
<evidence type="ECO:0000313" key="10">
    <source>
        <dbReference type="Proteomes" id="UP001205740"/>
    </source>
</evidence>
<feature type="transmembrane region" description="Helical" evidence="6">
    <location>
        <begin position="48"/>
        <end position="69"/>
    </location>
</feature>
<name>A0ABT1GZF5_9NOCA</name>
<dbReference type="InterPro" id="IPR004358">
    <property type="entry name" value="Sig_transdc_His_kin-like_C"/>
</dbReference>
<feature type="transmembrane region" description="Helical" evidence="6">
    <location>
        <begin position="25"/>
        <end position="42"/>
    </location>
</feature>
<evidence type="ECO:0000256" key="4">
    <source>
        <dbReference type="ARBA" id="ARBA00022777"/>
    </source>
</evidence>
<dbReference type="InterPro" id="IPR036890">
    <property type="entry name" value="HATPase_C_sf"/>
</dbReference>
<comment type="catalytic activity">
    <reaction evidence="1">
        <text>ATP + protein L-histidine = ADP + protein N-phospho-L-histidine.</text>
        <dbReference type="EC" id="2.7.13.3"/>
    </reaction>
</comment>
<dbReference type="PRINTS" id="PR00344">
    <property type="entry name" value="BCTRLSENSOR"/>
</dbReference>
<keyword evidence="6" id="KW-1133">Transmembrane helix</keyword>
<organism evidence="9 10">
    <name type="scientific">Williamsia serinedens</name>
    <dbReference type="NCBI Taxonomy" id="391736"/>
    <lineage>
        <taxon>Bacteria</taxon>
        <taxon>Bacillati</taxon>
        <taxon>Actinomycetota</taxon>
        <taxon>Actinomycetes</taxon>
        <taxon>Mycobacteriales</taxon>
        <taxon>Nocardiaceae</taxon>
        <taxon>Williamsia</taxon>
    </lineage>
</organism>
<dbReference type="InterPro" id="IPR003594">
    <property type="entry name" value="HATPase_dom"/>
</dbReference>
<comment type="caution">
    <text evidence="9">The sequence shown here is derived from an EMBL/GenBank/DDBJ whole genome shotgun (WGS) entry which is preliminary data.</text>
</comment>
<evidence type="ECO:0000259" key="8">
    <source>
        <dbReference type="Pfam" id="PF19354"/>
    </source>
</evidence>
<accession>A0ABT1GZF5</accession>
<feature type="domain" description="Histidine kinase/HSP90-like ATPase" evidence="7">
    <location>
        <begin position="290"/>
        <end position="383"/>
    </location>
</feature>
<evidence type="ECO:0000256" key="6">
    <source>
        <dbReference type="SAM" id="Phobius"/>
    </source>
</evidence>
<feature type="transmembrane region" description="Helical" evidence="6">
    <location>
        <begin position="76"/>
        <end position="98"/>
    </location>
</feature>
<feature type="transmembrane region" description="Helical" evidence="6">
    <location>
        <begin position="118"/>
        <end position="145"/>
    </location>
</feature>
<keyword evidence="5" id="KW-0902">Two-component regulatory system</keyword>
<dbReference type="InterPro" id="IPR045975">
    <property type="entry name" value="DUF5931"/>
</dbReference>
<dbReference type="InterPro" id="IPR050482">
    <property type="entry name" value="Sensor_HK_TwoCompSys"/>
</dbReference>
<dbReference type="EC" id="2.7.13.3" evidence="2"/>
<gene>
    <name evidence="9" type="ORF">LX12_000842</name>
</gene>
<evidence type="ECO:0000259" key="7">
    <source>
        <dbReference type="Pfam" id="PF02518"/>
    </source>
</evidence>
<dbReference type="GO" id="GO:0016301">
    <property type="term" value="F:kinase activity"/>
    <property type="evidence" value="ECO:0007669"/>
    <property type="project" value="UniProtKB-KW"/>
</dbReference>
<feature type="domain" description="DUF5931" evidence="8">
    <location>
        <begin position="18"/>
        <end position="171"/>
    </location>
</feature>
<keyword evidence="10" id="KW-1185">Reference proteome</keyword>
<proteinExistence type="predicted"/>
<dbReference type="Pfam" id="PF02518">
    <property type="entry name" value="HATPase_c"/>
    <property type="match status" value="1"/>
</dbReference>
<dbReference type="RefSeq" id="WP_253653288.1">
    <property type="nucleotide sequence ID" value="NZ_BAAAOE010000001.1"/>
</dbReference>
<keyword evidence="3" id="KW-0808">Transferase</keyword>
<keyword evidence="6" id="KW-0472">Membrane</keyword>
<keyword evidence="6" id="KW-0812">Transmembrane</keyword>